<evidence type="ECO:0000256" key="3">
    <source>
        <dbReference type="ARBA" id="ARBA00004953"/>
    </source>
</evidence>
<dbReference type="InterPro" id="IPR015421">
    <property type="entry name" value="PyrdxlP-dep_Trfase_major"/>
</dbReference>
<keyword evidence="5" id="KW-0169">Cobalamin biosynthesis</keyword>
<evidence type="ECO:0000256" key="7">
    <source>
        <dbReference type="ARBA" id="ARBA00023239"/>
    </source>
</evidence>
<evidence type="ECO:0000256" key="1">
    <source>
        <dbReference type="ARBA" id="ARBA00001933"/>
    </source>
</evidence>
<comment type="caution">
    <text evidence="11">The sequence shown here is derived from an EMBL/GenBank/DDBJ whole genome shotgun (WGS) entry which is preliminary data.</text>
</comment>
<evidence type="ECO:0000313" key="12">
    <source>
        <dbReference type="Proteomes" id="UP000587524"/>
    </source>
</evidence>
<keyword evidence="12" id="KW-1185">Reference proteome</keyword>
<dbReference type="Gene3D" id="3.90.1150.10">
    <property type="entry name" value="Aspartate Aminotransferase, domain 1"/>
    <property type="match status" value="1"/>
</dbReference>
<dbReference type="InterPro" id="IPR015424">
    <property type="entry name" value="PyrdxlP-dep_Trfase"/>
</dbReference>
<dbReference type="RefSeq" id="WP_312870948.1">
    <property type="nucleotide sequence ID" value="NZ_JACJHY010000018.1"/>
</dbReference>
<comment type="pathway">
    <text evidence="3">Cofactor biosynthesis; adenosylcobalamin biosynthesis.</text>
</comment>
<keyword evidence="6" id="KW-0663">Pyridoxal phosphate</keyword>
<dbReference type="InterPro" id="IPR004839">
    <property type="entry name" value="Aminotransferase_I/II_large"/>
</dbReference>
<dbReference type="Proteomes" id="UP000587524">
    <property type="component" value="Unassembled WGS sequence"/>
</dbReference>
<dbReference type="EC" id="4.1.1.81" evidence="4"/>
<evidence type="ECO:0000256" key="4">
    <source>
        <dbReference type="ARBA" id="ARBA00012285"/>
    </source>
</evidence>
<reference evidence="11 12" key="1">
    <citation type="submission" date="2020-08" db="EMBL/GenBank/DDBJ databases">
        <title>Genomic Encyclopedia of Type Strains, Phase IV (KMG-IV): sequencing the most valuable type-strain genomes for metagenomic binning, comparative biology and taxonomic classification.</title>
        <authorList>
            <person name="Goeker M."/>
        </authorList>
    </citation>
    <scope>NUCLEOTIDE SEQUENCE [LARGE SCALE GENOMIC DNA]</scope>
    <source>
        <strain evidence="11 12">DSM 17455</strain>
    </source>
</reference>
<dbReference type="InterPro" id="IPR004838">
    <property type="entry name" value="NHTrfase_class1_PyrdxlP-BS"/>
</dbReference>
<evidence type="ECO:0000256" key="6">
    <source>
        <dbReference type="ARBA" id="ARBA00022898"/>
    </source>
</evidence>
<dbReference type="PROSITE" id="PS00105">
    <property type="entry name" value="AA_TRANSFER_CLASS_1"/>
    <property type="match status" value="1"/>
</dbReference>
<proteinExistence type="predicted"/>
<comment type="catalytic activity">
    <reaction evidence="9">
        <text>O-phospho-L-threonine + H(+) = (R)-1-aminopropan-2-yl phosphate + CO2</text>
        <dbReference type="Rhea" id="RHEA:11492"/>
        <dbReference type="ChEBI" id="CHEBI:15378"/>
        <dbReference type="ChEBI" id="CHEBI:16526"/>
        <dbReference type="ChEBI" id="CHEBI:58563"/>
        <dbReference type="ChEBI" id="CHEBI:58675"/>
        <dbReference type="EC" id="4.1.1.81"/>
    </reaction>
</comment>
<keyword evidence="7" id="KW-0456">Lyase</keyword>
<accession>A0ABR6C9R0</accession>
<gene>
    <name evidence="11" type="ORF">HNQ97_003747</name>
</gene>
<dbReference type="InterPro" id="IPR015422">
    <property type="entry name" value="PyrdxlP-dep_Trfase_small"/>
</dbReference>
<dbReference type="SUPFAM" id="SSF53383">
    <property type="entry name" value="PLP-dependent transferases"/>
    <property type="match status" value="1"/>
</dbReference>
<dbReference type="CDD" id="cd00609">
    <property type="entry name" value="AAT_like"/>
    <property type="match status" value="1"/>
</dbReference>
<dbReference type="NCBIfam" id="TIGR01140">
    <property type="entry name" value="L_thr_O3P_dcar"/>
    <property type="match status" value="1"/>
</dbReference>
<dbReference type="InterPro" id="IPR005860">
    <property type="entry name" value="CobD"/>
</dbReference>
<protein>
    <recommendedName>
        <fullName evidence="4">threonine-phosphate decarboxylase</fullName>
        <ecNumber evidence="4">4.1.1.81</ecNumber>
    </recommendedName>
    <alternativeName>
        <fullName evidence="8">L-threonine-O-3-phosphate decarboxylase</fullName>
    </alternativeName>
</protein>
<feature type="domain" description="Aminotransferase class I/classII large" evidence="10">
    <location>
        <begin position="72"/>
        <end position="339"/>
    </location>
</feature>
<dbReference type="EMBL" id="JACJHZ010000018">
    <property type="protein sequence ID" value="MBA9021738.1"/>
    <property type="molecule type" value="Genomic_DNA"/>
</dbReference>
<evidence type="ECO:0000256" key="8">
    <source>
        <dbReference type="ARBA" id="ARBA00029996"/>
    </source>
</evidence>
<name>A0ABR6C9R0_9HYPH</name>
<evidence type="ECO:0000256" key="5">
    <source>
        <dbReference type="ARBA" id="ARBA00022573"/>
    </source>
</evidence>
<comment type="cofactor">
    <cofactor evidence="1">
        <name>pyridoxal 5'-phosphate</name>
        <dbReference type="ChEBI" id="CHEBI:597326"/>
    </cofactor>
</comment>
<dbReference type="Gene3D" id="3.40.640.10">
    <property type="entry name" value="Type I PLP-dependent aspartate aminotransferase-like (Major domain)"/>
    <property type="match status" value="1"/>
</dbReference>
<evidence type="ECO:0000259" key="10">
    <source>
        <dbReference type="Pfam" id="PF00155"/>
    </source>
</evidence>
<organism evidence="11 12">
    <name type="scientific">Aminobacter ciceronei</name>
    <dbReference type="NCBI Taxonomy" id="150723"/>
    <lineage>
        <taxon>Bacteria</taxon>
        <taxon>Pseudomonadati</taxon>
        <taxon>Pseudomonadota</taxon>
        <taxon>Alphaproteobacteria</taxon>
        <taxon>Hyphomicrobiales</taxon>
        <taxon>Phyllobacteriaceae</taxon>
        <taxon>Aminobacter</taxon>
    </lineage>
</organism>
<evidence type="ECO:0000256" key="2">
    <source>
        <dbReference type="ARBA" id="ARBA00003444"/>
    </source>
</evidence>
<dbReference type="PANTHER" id="PTHR42885:SF1">
    <property type="entry name" value="THREONINE-PHOSPHATE DECARBOXYLASE"/>
    <property type="match status" value="1"/>
</dbReference>
<comment type="function">
    <text evidence="2">Decarboxylates L-threonine-O-3-phosphate to yield (R)-1-amino-2-propanol O-2-phosphate, the precursor for the linkage between the nucleotide loop and the corrin ring in cobalamin.</text>
</comment>
<dbReference type="Pfam" id="PF00155">
    <property type="entry name" value="Aminotran_1_2"/>
    <property type="match status" value="1"/>
</dbReference>
<sequence length="346" mass="36343">MITIRGVVLPGLSIVDHGGNLSRAQQRFPFAPRPWLDLSTGINACPYPAAPVSSDSLLRLPEEADLLALAASAARAYGAKSASQVVCAPGTQILLPIVAGNAPPGRAAVLSPTYAEHCRAAALCGHVVTEVTALEDVAGYDIVTVVNPNNPDGRVTPRATLLEVAQALRSRNGLLVVDEAFMDVGPQAEQLDGDVEGSNIVVLRSFGKFFGLAGIRLGFAVCGTAIAASIRGRLGPWAVSGPALSIGRAALDDAAWQERMRANLNVRAARLDSVLAASGFLAAGGTCLYRYVRHPAARRAVEALGRRGVLVRSFDFEPDALRFGVPSDDGDFERLATALAEWRAES</sequence>
<evidence type="ECO:0000313" key="11">
    <source>
        <dbReference type="EMBL" id="MBA9021738.1"/>
    </source>
</evidence>
<evidence type="ECO:0000256" key="9">
    <source>
        <dbReference type="ARBA" id="ARBA00048531"/>
    </source>
</evidence>
<dbReference type="PANTHER" id="PTHR42885">
    <property type="entry name" value="HISTIDINOL-PHOSPHATE AMINOTRANSFERASE-RELATED"/>
    <property type="match status" value="1"/>
</dbReference>